<dbReference type="EMBL" id="VBSB01000014">
    <property type="protein sequence ID" value="NTY62064.1"/>
    <property type="molecule type" value="Genomic_DNA"/>
</dbReference>
<organism evidence="2 3">
    <name type="scientific">Mycolicibacterium sphagni</name>
    <dbReference type="NCBI Taxonomy" id="1786"/>
    <lineage>
        <taxon>Bacteria</taxon>
        <taxon>Bacillati</taxon>
        <taxon>Actinomycetota</taxon>
        <taxon>Actinomycetes</taxon>
        <taxon>Mycobacteriales</taxon>
        <taxon>Mycobacteriaceae</taxon>
        <taxon>Mycolicibacterium</taxon>
    </lineage>
</organism>
<keyword evidence="3" id="KW-1185">Reference proteome</keyword>
<sequence>MTLPQSTHPAHITTTHHGHGGSGFFDILFRGFAWRTGEDVANNLFHMAPGLITLLVVAALLFFGIRWALNRRRS</sequence>
<accession>A0ABX2JWF3</accession>
<dbReference type="Proteomes" id="UP000708347">
    <property type="component" value="Unassembled WGS sequence"/>
</dbReference>
<evidence type="ECO:0000313" key="2">
    <source>
        <dbReference type="EMBL" id="NTY62064.1"/>
    </source>
</evidence>
<keyword evidence="1" id="KW-1133">Transmembrane helix</keyword>
<feature type="transmembrane region" description="Helical" evidence="1">
    <location>
        <begin position="44"/>
        <end position="69"/>
    </location>
</feature>
<gene>
    <name evidence="2" type="ORF">FEG63_21185</name>
</gene>
<keyword evidence="1" id="KW-0472">Membrane</keyword>
<reference evidence="2 3" key="1">
    <citation type="submission" date="2019-05" db="EMBL/GenBank/DDBJ databases">
        <title>Mycolicibacterium sphagni ENV482 genome assembly.</title>
        <authorList>
            <person name="Chen W."/>
            <person name="Faulkner N.W."/>
            <person name="Hyman M.R."/>
        </authorList>
    </citation>
    <scope>NUCLEOTIDE SEQUENCE [LARGE SCALE GENOMIC DNA]</scope>
    <source>
        <strain evidence="2 3">ENV482</strain>
    </source>
</reference>
<evidence type="ECO:0000256" key="1">
    <source>
        <dbReference type="SAM" id="Phobius"/>
    </source>
</evidence>
<keyword evidence="1" id="KW-0812">Transmembrane</keyword>
<comment type="caution">
    <text evidence="2">The sequence shown here is derived from an EMBL/GenBank/DDBJ whole genome shotgun (WGS) entry which is preliminary data.</text>
</comment>
<name>A0ABX2JWF3_9MYCO</name>
<protein>
    <submittedName>
        <fullName evidence="2">Uncharacterized protein</fullName>
    </submittedName>
</protein>
<evidence type="ECO:0000313" key="3">
    <source>
        <dbReference type="Proteomes" id="UP000708347"/>
    </source>
</evidence>
<proteinExistence type="predicted"/>